<dbReference type="InterPro" id="IPR015330">
    <property type="entry name" value="DNA_primase/pol_bifunc_N"/>
</dbReference>
<dbReference type="SUPFAM" id="SSF52540">
    <property type="entry name" value="P-loop containing nucleoside triphosphate hydrolases"/>
    <property type="match status" value="1"/>
</dbReference>
<dbReference type="Pfam" id="PF09250">
    <property type="entry name" value="Prim-Pol"/>
    <property type="match status" value="1"/>
</dbReference>
<comment type="caution">
    <text evidence="2">The sequence shown here is derived from an EMBL/GenBank/DDBJ whole genome shotgun (WGS) entry which is preliminary data.</text>
</comment>
<dbReference type="AlphaFoldDB" id="A0AA37WTQ0"/>
<dbReference type="SMART" id="SM00943">
    <property type="entry name" value="Prim-Pol"/>
    <property type="match status" value="1"/>
</dbReference>
<evidence type="ECO:0000313" key="3">
    <source>
        <dbReference type="Proteomes" id="UP001157440"/>
    </source>
</evidence>
<evidence type="ECO:0000259" key="1">
    <source>
        <dbReference type="SMART" id="SM00943"/>
    </source>
</evidence>
<sequence>MRFWTAESRRVSGILASSAAISPGEWATRWPSGVESLTPHQLRSRVLANGWGALPILAHDAPGKAAGKRPALKAWADFAGFEAARPAQSAVASWDRQFSRAPGTGIPCGTVVGIDVDVTDPILAAEIEAVARACLGDTPFSRQGKAPKLLLVYRAAEAFPKRAFKANDGSGAGLDILADGSQFVGFGIHPGTGRPYRWIGPESPLTAGPDAAPEVTAAQIKAFVDRVHALMPLSKTGGRQARGPGGESAEIVRDAEGFVIDGREAWLTNLVWRAANELHDGGLPLTEEAVADLAWGRFLASARPDVGGRVWARADAAAKARGTLDRIRRRKVSLGPKIVATDPTYPDEARPLAEAEAEVRRLIEDFFTHEAPGFKNALGAYLIEHEGNPLRLPPKPRGTALRIEAGIGKTEVAIEAAAKSVRRGLAVVYAVPTVKLGDEVASRFAARGIDAQVYRGRDREDPEGAGEAMCRNLPAVRDAERAKVWSVYAAACETKPKGTSAAIRCPMFDACGYVRQRRAEPAVWIVPHVMLFRDRPALIPAPDALVIDEGFASGAVPNKPTRLTLDAIEAAALPDGGEDAVTLDRLRACLVGVLRTMPDGPLTRAAMAGAGLTANDAREAHRLEWRRRLDPELHPGLDASERSRRAERAAAVNREVSALTSVWRGLTDFLDGEAEASGRMLLRRDDASKARCIEHRALKPVHEKWHAPTLILDATAPPADVLARALGMPVDLKASISAVWSPYGRVRQIIGAPVSSTKLGLTEREGNRRAIGDLRRLVVLRAALAFPRTVAVIAQEDAITLLEHAGLPKNVETGHFNALAGLDRWREAAGLIVIGRTLPPPMAMEIDAGVLIGEPAQATVTEDGRKAFFDRVEGGIRLRNGGAVAVERYQHPDPVAEALRWQTCEANVIQAVGRLRPLRRGADAPFFLDILCDVPLPFAVDGVETWEDARPGSWSIMASEGVILTGAGDIEAAFPEDAPSRKAARGMETEPTVALTSIRSLSIDVGATVSRVTYKRRGRYPDSAALILPNGPKGKPALKRWFDEHGMPLEHVVRDGGEPSAFERVGRVLFQTKFFLPDGIGRAVLTLLENVTTL</sequence>
<gene>
    <name evidence="2" type="ORF">GCM10007890_43370</name>
</gene>
<organism evidence="2 3">
    <name type="scientific">Methylobacterium tardum</name>
    <dbReference type="NCBI Taxonomy" id="374432"/>
    <lineage>
        <taxon>Bacteria</taxon>
        <taxon>Pseudomonadati</taxon>
        <taxon>Pseudomonadota</taxon>
        <taxon>Alphaproteobacteria</taxon>
        <taxon>Hyphomicrobiales</taxon>
        <taxon>Methylobacteriaceae</taxon>
        <taxon>Methylobacterium</taxon>
    </lineage>
</organism>
<feature type="domain" description="DNA primase/polymerase bifunctional N-terminal" evidence="1">
    <location>
        <begin position="46"/>
        <end position="216"/>
    </location>
</feature>
<name>A0AA37WTQ0_9HYPH</name>
<dbReference type="InterPro" id="IPR027417">
    <property type="entry name" value="P-loop_NTPase"/>
</dbReference>
<accession>A0AA37WTQ0</accession>
<reference evidence="3" key="1">
    <citation type="journal article" date="2019" name="Int. J. Syst. Evol. Microbiol.">
        <title>The Global Catalogue of Microorganisms (GCM) 10K type strain sequencing project: providing services to taxonomists for standard genome sequencing and annotation.</title>
        <authorList>
            <consortium name="The Broad Institute Genomics Platform"/>
            <consortium name="The Broad Institute Genome Sequencing Center for Infectious Disease"/>
            <person name="Wu L."/>
            <person name="Ma J."/>
        </authorList>
    </citation>
    <scope>NUCLEOTIDE SEQUENCE [LARGE SCALE GENOMIC DNA]</scope>
    <source>
        <strain evidence="3">NBRC 103632</strain>
    </source>
</reference>
<dbReference type="Proteomes" id="UP001157440">
    <property type="component" value="Unassembled WGS sequence"/>
</dbReference>
<keyword evidence="3" id="KW-1185">Reference proteome</keyword>
<protein>
    <recommendedName>
        <fullName evidence="1">DNA primase/polymerase bifunctional N-terminal domain-containing protein</fullName>
    </recommendedName>
</protein>
<dbReference type="CDD" id="cd04859">
    <property type="entry name" value="Prim_Pol"/>
    <property type="match status" value="1"/>
</dbReference>
<dbReference type="EMBL" id="BSPL01000020">
    <property type="protein sequence ID" value="GLS72324.1"/>
    <property type="molecule type" value="Genomic_DNA"/>
</dbReference>
<dbReference type="Gene3D" id="3.40.50.300">
    <property type="entry name" value="P-loop containing nucleotide triphosphate hydrolases"/>
    <property type="match status" value="1"/>
</dbReference>
<proteinExistence type="predicted"/>
<evidence type="ECO:0000313" key="2">
    <source>
        <dbReference type="EMBL" id="GLS72324.1"/>
    </source>
</evidence>